<dbReference type="SUPFAM" id="SSF51445">
    <property type="entry name" value="(Trans)glycosidases"/>
    <property type="match status" value="1"/>
</dbReference>
<evidence type="ECO:0000256" key="2">
    <source>
        <dbReference type="SAM" id="Phobius"/>
    </source>
</evidence>
<dbReference type="GO" id="GO:0016020">
    <property type="term" value="C:membrane"/>
    <property type="evidence" value="ECO:0007669"/>
    <property type="project" value="InterPro"/>
</dbReference>
<evidence type="ECO:0000256" key="1">
    <source>
        <dbReference type="ARBA" id="ARBA00009800"/>
    </source>
</evidence>
<dbReference type="EMBL" id="JBGBPQ010000011">
    <property type="protein sequence ID" value="KAL1516048.1"/>
    <property type="molecule type" value="Genomic_DNA"/>
</dbReference>
<dbReference type="InterPro" id="IPR005199">
    <property type="entry name" value="Glyco_hydro_79"/>
</dbReference>
<accession>A0AB34JBT5</accession>
<proteinExistence type="inferred from homology"/>
<comment type="similarity">
    <text evidence="1">Belongs to the glycosyl hydrolase 79 family.</text>
</comment>
<keyword evidence="2" id="KW-0812">Transmembrane</keyword>
<organism evidence="3 4">
    <name type="scientific">Prymnesium parvum</name>
    <name type="common">Toxic golden alga</name>
    <dbReference type="NCBI Taxonomy" id="97485"/>
    <lineage>
        <taxon>Eukaryota</taxon>
        <taxon>Haptista</taxon>
        <taxon>Haptophyta</taxon>
        <taxon>Prymnesiophyceae</taxon>
        <taxon>Prymnesiales</taxon>
        <taxon>Prymnesiaceae</taxon>
        <taxon>Prymnesium</taxon>
    </lineage>
</organism>
<dbReference type="PANTHER" id="PTHR14363:SF17">
    <property type="entry name" value="HEPARANASE-LIKE PROTEIN 3"/>
    <property type="match status" value="1"/>
</dbReference>
<evidence type="ECO:0000313" key="3">
    <source>
        <dbReference type="EMBL" id="KAL1516048.1"/>
    </source>
</evidence>
<keyword evidence="4" id="KW-1185">Reference proteome</keyword>
<dbReference type="AlphaFoldDB" id="A0AB34JBT5"/>
<dbReference type="InterPro" id="IPR017853">
    <property type="entry name" value="GH"/>
</dbReference>
<keyword evidence="2" id="KW-1133">Transmembrane helix</keyword>
<reference evidence="3 4" key="1">
    <citation type="journal article" date="2024" name="Science">
        <title>Giant polyketide synthase enzymes in the biosynthesis of giant marine polyether toxins.</title>
        <authorList>
            <person name="Fallon T.R."/>
            <person name="Shende V.V."/>
            <person name="Wierzbicki I.H."/>
            <person name="Pendleton A.L."/>
            <person name="Watervoot N.F."/>
            <person name="Auber R.P."/>
            <person name="Gonzalez D.J."/>
            <person name="Wisecaver J.H."/>
            <person name="Moore B.S."/>
        </authorList>
    </citation>
    <scope>NUCLEOTIDE SEQUENCE [LARGE SCALE GENOMIC DNA]</scope>
    <source>
        <strain evidence="3 4">12B1</strain>
    </source>
</reference>
<dbReference type="Gene3D" id="3.20.20.80">
    <property type="entry name" value="Glycosidases"/>
    <property type="match status" value="2"/>
</dbReference>
<dbReference type="PANTHER" id="PTHR14363">
    <property type="entry name" value="HEPARANASE-RELATED"/>
    <property type="match status" value="1"/>
</dbReference>
<dbReference type="GO" id="GO:0004566">
    <property type="term" value="F:beta-glucuronidase activity"/>
    <property type="evidence" value="ECO:0007669"/>
    <property type="project" value="TreeGrafter"/>
</dbReference>
<name>A0AB34JBT5_PRYPA</name>
<feature type="transmembrane region" description="Helical" evidence="2">
    <location>
        <begin position="317"/>
        <end position="338"/>
    </location>
</feature>
<protein>
    <submittedName>
        <fullName evidence="3">Uncharacterized protein</fullName>
    </submittedName>
</protein>
<dbReference type="Proteomes" id="UP001515480">
    <property type="component" value="Unassembled WGS sequence"/>
</dbReference>
<comment type="caution">
    <text evidence="3">The sequence shown here is derived from an EMBL/GenBank/DDBJ whole genome shotgun (WGS) entry which is preliminary data.</text>
</comment>
<sequence>MSPIGARRKVEAVSEVATVDDEKLTSSDSTGEELGRVDERYLSFTIDLGQIAEPTRFWNPDGSGETIGRPTFDFANPRLRHMAAALAPAYLRIGGTEADRVIYSLEGTPPEQPPPPFKSVLTAAHVDALGEFALTTGLHVAFAVNAGWGARSAGGAWVSGMSRALMRYTARHGYPFTVWELGNEPNAWPLFQAQLLVQPEQYARDLRELAAARDAELPAARIAGPCTAYWPTIGEVPALQLRLPPRAVSNYLPRVLRAARAHVVPDVVTWHYYPGLSTRSALAKHRPLLSTVAIAVAVAVVTLCLTRKLLSLSLRTVFGLLGLVLAVASVAVAVNYIVRPVLANGPNSLRDPAVLDTAGHWAEQVRSEVMRLPKQPMLWLGETGSAQVGGEPGLSGRWATALWWLDQLGLLAQLGHAVQCRQTLSGADYGLIDDSTFVPTPDYWASVLWKRLMGTIVLRASLAGAPSTLRVYAHRGVSSTARTTFLLINLGNEEIRVNPPAYGAVDVWRLEGQRFDSPTCTINGRLATLNADGTVPELPPVREAHPTVAADSAMFVRV</sequence>
<keyword evidence="2" id="KW-0472">Membrane</keyword>
<feature type="transmembrane region" description="Helical" evidence="2">
    <location>
        <begin position="287"/>
        <end position="305"/>
    </location>
</feature>
<dbReference type="Pfam" id="PF03662">
    <property type="entry name" value="Glyco_hydro_79n"/>
    <property type="match status" value="1"/>
</dbReference>
<evidence type="ECO:0000313" key="4">
    <source>
        <dbReference type="Proteomes" id="UP001515480"/>
    </source>
</evidence>
<gene>
    <name evidence="3" type="ORF">AB1Y20_002660</name>
</gene>